<proteinExistence type="predicted"/>
<dbReference type="AlphaFoldDB" id="A0AAD1RJ65"/>
<gene>
    <name evidence="1" type="ORF">PECUL_23A055674</name>
</gene>
<feature type="non-terminal residue" evidence="1">
    <location>
        <position position="1"/>
    </location>
</feature>
<keyword evidence="2" id="KW-1185">Reference proteome</keyword>
<reference evidence="1" key="1">
    <citation type="submission" date="2022-03" db="EMBL/GenBank/DDBJ databases">
        <authorList>
            <person name="Alioto T."/>
            <person name="Alioto T."/>
            <person name="Gomez Garrido J."/>
        </authorList>
    </citation>
    <scope>NUCLEOTIDE SEQUENCE</scope>
</reference>
<evidence type="ECO:0000313" key="2">
    <source>
        <dbReference type="Proteomes" id="UP001295444"/>
    </source>
</evidence>
<evidence type="ECO:0000313" key="1">
    <source>
        <dbReference type="EMBL" id="CAH2272832.1"/>
    </source>
</evidence>
<protein>
    <submittedName>
        <fullName evidence="1">Uncharacterized protein</fullName>
    </submittedName>
</protein>
<dbReference type="Proteomes" id="UP001295444">
    <property type="component" value="Chromosome 03"/>
</dbReference>
<name>A0AAD1RJ65_PELCU</name>
<accession>A0AAD1RJ65</accession>
<dbReference type="EMBL" id="OW240914">
    <property type="protein sequence ID" value="CAH2272832.1"/>
    <property type="molecule type" value="Genomic_DNA"/>
</dbReference>
<feature type="non-terminal residue" evidence="1">
    <location>
        <position position="65"/>
    </location>
</feature>
<sequence>PGSIIVDYYVLMETRPQEHVTIAMQYEEVYEKVVETLELMQHSCTDSYLCVDTVNISAIYPPSLQ</sequence>
<organism evidence="1 2">
    <name type="scientific">Pelobates cultripes</name>
    <name type="common">Western spadefoot toad</name>
    <dbReference type="NCBI Taxonomy" id="61616"/>
    <lineage>
        <taxon>Eukaryota</taxon>
        <taxon>Metazoa</taxon>
        <taxon>Chordata</taxon>
        <taxon>Craniata</taxon>
        <taxon>Vertebrata</taxon>
        <taxon>Euteleostomi</taxon>
        <taxon>Amphibia</taxon>
        <taxon>Batrachia</taxon>
        <taxon>Anura</taxon>
        <taxon>Pelobatoidea</taxon>
        <taxon>Pelobatidae</taxon>
        <taxon>Pelobates</taxon>
    </lineage>
</organism>